<keyword evidence="3" id="KW-1185">Reference proteome</keyword>
<protein>
    <submittedName>
        <fullName evidence="2">Uncharacterized protein</fullName>
    </submittedName>
</protein>
<feature type="region of interest" description="Disordered" evidence="1">
    <location>
        <begin position="471"/>
        <end position="500"/>
    </location>
</feature>
<organism evidence="2 3">
    <name type="scientific">Orchesella dallaii</name>
    <dbReference type="NCBI Taxonomy" id="48710"/>
    <lineage>
        <taxon>Eukaryota</taxon>
        <taxon>Metazoa</taxon>
        <taxon>Ecdysozoa</taxon>
        <taxon>Arthropoda</taxon>
        <taxon>Hexapoda</taxon>
        <taxon>Collembola</taxon>
        <taxon>Entomobryomorpha</taxon>
        <taxon>Entomobryoidea</taxon>
        <taxon>Orchesellidae</taxon>
        <taxon>Orchesellinae</taxon>
        <taxon>Orchesella</taxon>
    </lineage>
</organism>
<sequence length="728" mass="78606">MNSSANLISLSDSGLTSSFSSSSAVGTTNHGGKDRSLLTDTPCNKNKSALLIDFTDEIQEPQAILTLAENDDTFGIFNKAPPSHPRVKEVIESDEASKPVRPFTLGRKSHRTKIDSCLETQEDNASVDKQAVNEKKNDSGDGGSTSESEQPTIVEGADDDDEECLSPITQGKDEEGITDQNMVATLSCNSGASDSDILDINNLSSFSIPEADYDDNEFLENIKKEVPASSAILDEIRYQIMQEQESNESKDQNLLSNMSRPSTMSRTSISSHNTVKFSSPPPRAPNSNRLSTVSTISSIQGDDDDTDAHFSRAKCRLSGILSSPIRASYPVSKYYMPTPKAMTPNPKGSVREKFSQSFCSPNMTRLVVTGNARRSPSRVPVRKSISAETLHYEFSSPARNRNATQTLLKFSTPSAPSRARDFAGFQTTFLNDRHMNVEENNKDNNLRSTFNKGDPFALEADNFRVPRYGRLSSTSRASSSSTTSINTLSPTGSTSSMSRKDISDVVRQMKQMRLNDTSNSTSSKANRTTKAPASTALVQPMKATAIIPPSNASIIESRTNPVTNKPHGLTVTSSTEKRKFIPPIAASSPKTAPSPTRPVSQTTPSRTRYHSNVKSSGYGPGAQDLNASFGTKPPLQSPNSKISSSLTAMKPPAIPKSLGTRLQFAAKTELPRLGSKTVRTAMPPPKIPTISASATGIRRPASGTSTTNKENNTRTIGLKTGASTRPRQ</sequence>
<gene>
    <name evidence="2" type="ORF">ODALV1_LOCUS21070</name>
</gene>
<evidence type="ECO:0000313" key="3">
    <source>
        <dbReference type="Proteomes" id="UP001642540"/>
    </source>
</evidence>
<feature type="compositionally biased region" description="Polar residues" evidence="1">
    <location>
        <begin position="252"/>
        <end position="277"/>
    </location>
</feature>
<name>A0ABP1RCR2_9HEXA</name>
<accession>A0ABP1RCR2</accession>
<feature type="region of interest" description="Disordered" evidence="1">
    <location>
        <begin position="1"/>
        <end position="42"/>
    </location>
</feature>
<feature type="region of interest" description="Disordered" evidence="1">
    <location>
        <begin position="79"/>
        <end position="178"/>
    </location>
</feature>
<dbReference type="EMBL" id="CAXLJM020000069">
    <property type="protein sequence ID" value="CAL8125667.1"/>
    <property type="molecule type" value="Genomic_DNA"/>
</dbReference>
<feature type="compositionally biased region" description="Polar residues" evidence="1">
    <location>
        <begin position="702"/>
        <end position="728"/>
    </location>
</feature>
<feature type="compositionally biased region" description="Low complexity" evidence="1">
    <location>
        <begin position="7"/>
        <end position="23"/>
    </location>
</feature>
<feature type="compositionally biased region" description="Low complexity" evidence="1">
    <location>
        <begin position="472"/>
        <end position="491"/>
    </location>
</feature>
<feature type="compositionally biased region" description="Basic and acidic residues" evidence="1">
    <location>
        <begin position="86"/>
        <end position="98"/>
    </location>
</feature>
<feature type="compositionally biased region" description="Polar residues" evidence="1">
    <location>
        <begin position="588"/>
        <end position="615"/>
    </location>
</feature>
<dbReference type="Proteomes" id="UP001642540">
    <property type="component" value="Unassembled WGS sequence"/>
</dbReference>
<feature type="region of interest" description="Disordered" evidence="1">
    <location>
        <begin position="513"/>
        <end position="534"/>
    </location>
</feature>
<feature type="compositionally biased region" description="Polar residues" evidence="1">
    <location>
        <begin position="514"/>
        <end position="532"/>
    </location>
</feature>
<proteinExistence type="predicted"/>
<feature type="region of interest" description="Disordered" evidence="1">
    <location>
        <begin position="677"/>
        <end position="728"/>
    </location>
</feature>
<evidence type="ECO:0000313" key="2">
    <source>
        <dbReference type="EMBL" id="CAL8125667.1"/>
    </source>
</evidence>
<comment type="caution">
    <text evidence="2">The sequence shown here is derived from an EMBL/GenBank/DDBJ whole genome shotgun (WGS) entry which is preliminary data.</text>
</comment>
<reference evidence="2 3" key="1">
    <citation type="submission" date="2024-08" db="EMBL/GenBank/DDBJ databases">
        <authorList>
            <person name="Cucini C."/>
            <person name="Frati F."/>
        </authorList>
    </citation>
    <scope>NUCLEOTIDE SEQUENCE [LARGE SCALE GENOMIC DNA]</scope>
</reference>
<feature type="region of interest" description="Disordered" evidence="1">
    <location>
        <begin position="585"/>
        <end position="643"/>
    </location>
</feature>
<evidence type="ECO:0000256" key="1">
    <source>
        <dbReference type="SAM" id="MobiDB-lite"/>
    </source>
</evidence>
<feature type="region of interest" description="Disordered" evidence="1">
    <location>
        <begin position="244"/>
        <end position="290"/>
    </location>
</feature>